<dbReference type="Gene3D" id="3.50.80.10">
    <property type="entry name" value="D-tyrosyl-tRNA(Tyr) deacylase"/>
    <property type="match status" value="1"/>
</dbReference>
<dbReference type="InterPro" id="IPR023509">
    <property type="entry name" value="DTD-like_sf"/>
</dbReference>
<dbReference type="Pfam" id="PF02580">
    <property type="entry name" value="Tyr_Deacylase"/>
    <property type="match status" value="1"/>
</dbReference>
<evidence type="ECO:0000313" key="4">
    <source>
        <dbReference type="Proteomes" id="UP000187408"/>
    </source>
</evidence>
<comment type="function">
    <text evidence="2">An aminoacyl-tRNA editing enzyme that deacylates mischarged D-aminoacyl-tRNAs. Also deacylates mischarged glycyl-tRNA(Ala), protecting cells against glycine mischarging by AlaRS. Acts via tRNA-based rather than protein-based catalysis; rejects L-amino acids rather than detecting D-amino acids in the active site. By recycling D-aminoacyl-tRNA to D-amino acids and free tRNA molecules, this enzyme counteracts the toxicity associated with the formation of D-aminoacyl-tRNA entities in vivo and helps enforce protein L-homochirality.</text>
</comment>
<sequence length="153" mass="17067">MKVVIQRVKEGKVKVNGETVGKIEKGIVVLVGFEKGDIPSFLEKMADKIVNLRIFEDSEGKMNLSLKDIKGELLLVPNFTLAADCKKGRRPSFQSSENPEIAKNMFDKFVEICRKQIPVETGIFGAEMEVYILNDGPVTFILDSRELFQGGLS</sequence>
<dbReference type="PANTHER" id="PTHR10472">
    <property type="entry name" value="D-TYROSYL-TRNA TYR DEACYLASE"/>
    <property type="match status" value="1"/>
</dbReference>
<dbReference type="SUPFAM" id="SSF69500">
    <property type="entry name" value="DTD-like"/>
    <property type="match status" value="1"/>
</dbReference>
<dbReference type="Proteomes" id="UP000187408">
    <property type="component" value="Unassembled WGS sequence"/>
</dbReference>
<dbReference type="FunFam" id="3.50.80.10:FF:000001">
    <property type="entry name" value="D-aminoacyl-tRNA deacylase"/>
    <property type="match status" value="1"/>
</dbReference>
<proteinExistence type="inferred from homology"/>
<dbReference type="EC" id="3.1.1.96" evidence="2"/>
<dbReference type="GO" id="GO:0005737">
    <property type="term" value="C:cytoplasm"/>
    <property type="evidence" value="ECO:0007669"/>
    <property type="project" value="UniProtKB-SubCell"/>
</dbReference>
<name>A0A1R1MKS0_9BACT</name>
<organism evidence="3 4">
    <name type="scientific">Desulfurobacterium indicum</name>
    <dbReference type="NCBI Taxonomy" id="1914305"/>
    <lineage>
        <taxon>Bacteria</taxon>
        <taxon>Pseudomonadati</taxon>
        <taxon>Aquificota</taxon>
        <taxon>Aquificia</taxon>
        <taxon>Desulfurobacteriales</taxon>
        <taxon>Desulfurobacteriaceae</taxon>
        <taxon>Desulfurobacterium</taxon>
    </lineage>
</organism>
<dbReference type="NCBIfam" id="TIGR00256">
    <property type="entry name" value="D-aminoacyl-tRNA deacylase"/>
    <property type="match status" value="1"/>
</dbReference>
<dbReference type="HAMAP" id="MF_00518">
    <property type="entry name" value="Deacylase_Dtd"/>
    <property type="match status" value="1"/>
</dbReference>
<evidence type="ECO:0000313" key="3">
    <source>
        <dbReference type="EMBL" id="OMH40359.1"/>
    </source>
</evidence>
<comment type="subunit">
    <text evidence="2">Homodimer.</text>
</comment>
<gene>
    <name evidence="2" type="primary">dtd</name>
    <name evidence="3" type="ORF">BLW93_05695</name>
</gene>
<comment type="domain">
    <text evidence="2">A Gly-cisPro motif from one monomer fits into the active site of the other monomer to allow specific chiral rejection of L-amino acids.</text>
</comment>
<reference evidence="3 4" key="1">
    <citation type="submission" date="2016-10" db="EMBL/GenBank/DDBJ databases">
        <title>Genome sequence of a sulfur-reducing bacterium Desulfurobacterium indicum K6013.</title>
        <authorList>
            <person name="Cao J."/>
            <person name="Shao Z."/>
            <person name="Alain K."/>
            <person name="Jebbar M."/>
        </authorList>
    </citation>
    <scope>NUCLEOTIDE SEQUENCE [LARGE SCALE GENOMIC DNA]</scope>
    <source>
        <strain evidence="3 4">K6013</strain>
    </source>
</reference>
<dbReference type="EMBL" id="MOEN01000019">
    <property type="protein sequence ID" value="OMH40359.1"/>
    <property type="molecule type" value="Genomic_DNA"/>
</dbReference>
<comment type="similarity">
    <text evidence="1 2">Belongs to the DTD family.</text>
</comment>
<keyword evidence="2" id="KW-0378">Hydrolase</keyword>
<dbReference type="RefSeq" id="WP_076713141.1">
    <property type="nucleotide sequence ID" value="NZ_MOEN01000019.1"/>
</dbReference>
<comment type="caution">
    <text evidence="3">The sequence shown here is derived from an EMBL/GenBank/DDBJ whole genome shotgun (WGS) entry which is preliminary data.</text>
</comment>
<dbReference type="InterPro" id="IPR003732">
    <property type="entry name" value="Daa-tRNA_deacyls_DTD"/>
</dbReference>
<dbReference type="GO" id="GO:0019478">
    <property type="term" value="P:D-amino acid catabolic process"/>
    <property type="evidence" value="ECO:0007669"/>
    <property type="project" value="UniProtKB-UniRule"/>
</dbReference>
<dbReference type="PANTHER" id="PTHR10472:SF5">
    <property type="entry name" value="D-AMINOACYL-TRNA DEACYLASE 1"/>
    <property type="match status" value="1"/>
</dbReference>
<keyword evidence="2" id="KW-0694">RNA-binding</keyword>
<dbReference type="GO" id="GO:0043908">
    <property type="term" value="F:Ser(Gly)-tRNA(Ala) hydrolase activity"/>
    <property type="evidence" value="ECO:0007669"/>
    <property type="project" value="UniProtKB-UniRule"/>
</dbReference>
<dbReference type="GO" id="GO:0051500">
    <property type="term" value="F:D-tyrosyl-tRNA(Tyr) deacylase activity"/>
    <property type="evidence" value="ECO:0007669"/>
    <property type="project" value="TreeGrafter"/>
</dbReference>
<dbReference type="AlphaFoldDB" id="A0A1R1MKS0"/>
<protein>
    <recommendedName>
        <fullName evidence="2">D-aminoacyl-tRNA deacylase</fullName>
        <shortName evidence="2">DTD</shortName>
        <ecNumber evidence="2">3.1.1.96</ecNumber>
    </recommendedName>
    <alternativeName>
        <fullName evidence="2">Gly-tRNA(Ala) deacylase</fullName>
        <ecNumber evidence="2">3.1.1.-</ecNumber>
    </alternativeName>
</protein>
<feature type="short sequence motif" description="Gly-cisPro motif, important for rejection of L-amino acids" evidence="2">
    <location>
        <begin position="136"/>
        <end position="137"/>
    </location>
</feature>
<keyword evidence="2" id="KW-0963">Cytoplasm</keyword>
<evidence type="ECO:0000256" key="1">
    <source>
        <dbReference type="ARBA" id="ARBA00009673"/>
    </source>
</evidence>
<evidence type="ECO:0000256" key="2">
    <source>
        <dbReference type="HAMAP-Rule" id="MF_00518"/>
    </source>
</evidence>
<dbReference type="STRING" id="1914305.BLW93_05695"/>
<keyword evidence="4" id="KW-1185">Reference proteome</keyword>
<comment type="catalytic activity">
    <reaction evidence="2">
        <text>glycyl-tRNA(Ala) + H2O = tRNA(Ala) + glycine + H(+)</text>
        <dbReference type="Rhea" id="RHEA:53744"/>
        <dbReference type="Rhea" id="RHEA-COMP:9657"/>
        <dbReference type="Rhea" id="RHEA-COMP:13640"/>
        <dbReference type="ChEBI" id="CHEBI:15377"/>
        <dbReference type="ChEBI" id="CHEBI:15378"/>
        <dbReference type="ChEBI" id="CHEBI:57305"/>
        <dbReference type="ChEBI" id="CHEBI:78442"/>
        <dbReference type="ChEBI" id="CHEBI:78522"/>
    </reaction>
</comment>
<dbReference type="GO" id="GO:0106026">
    <property type="term" value="F:Gly-tRNA(Ala) deacylase activity"/>
    <property type="evidence" value="ECO:0007669"/>
    <property type="project" value="UniProtKB-UniRule"/>
</dbReference>
<accession>A0A1R1MKS0</accession>
<keyword evidence="2" id="KW-0820">tRNA-binding</keyword>
<dbReference type="GO" id="GO:0000049">
    <property type="term" value="F:tRNA binding"/>
    <property type="evidence" value="ECO:0007669"/>
    <property type="project" value="UniProtKB-UniRule"/>
</dbReference>
<dbReference type="EC" id="3.1.1.-" evidence="2"/>
<dbReference type="OrthoDB" id="9801395at2"/>
<comment type="subcellular location">
    <subcellularLocation>
        <location evidence="2">Cytoplasm</location>
    </subcellularLocation>
</comment>
<comment type="catalytic activity">
    <reaction evidence="2">
        <text>a D-aminoacyl-tRNA + H2O = a tRNA + a D-alpha-amino acid + H(+)</text>
        <dbReference type="Rhea" id="RHEA:13953"/>
        <dbReference type="Rhea" id="RHEA-COMP:10123"/>
        <dbReference type="Rhea" id="RHEA-COMP:10124"/>
        <dbReference type="ChEBI" id="CHEBI:15377"/>
        <dbReference type="ChEBI" id="CHEBI:15378"/>
        <dbReference type="ChEBI" id="CHEBI:59871"/>
        <dbReference type="ChEBI" id="CHEBI:78442"/>
        <dbReference type="ChEBI" id="CHEBI:79333"/>
        <dbReference type="EC" id="3.1.1.96"/>
    </reaction>
</comment>